<proteinExistence type="predicted"/>
<reference evidence="1 2" key="1">
    <citation type="journal article" date="2016" name="Mol. Biol. Evol.">
        <title>Comparative Genomics of Early-Diverging Mushroom-Forming Fungi Provides Insights into the Origins of Lignocellulose Decay Capabilities.</title>
        <authorList>
            <person name="Nagy L.G."/>
            <person name="Riley R."/>
            <person name="Tritt A."/>
            <person name="Adam C."/>
            <person name="Daum C."/>
            <person name="Floudas D."/>
            <person name="Sun H."/>
            <person name="Yadav J.S."/>
            <person name="Pangilinan J."/>
            <person name="Larsson K.H."/>
            <person name="Matsuura K."/>
            <person name="Barry K."/>
            <person name="Labutti K."/>
            <person name="Kuo R."/>
            <person name="Ohm R.A."/>
            <person name="Bhattacharya S.S."/>
            <person name="Shirouzu T."/>
            <person name="Yoshinaga Y."/>
            <person name="Martin F.M."/>
            <person name="Grigoriev I.V."/>
            <person name="Hibbett D.S."/>
        </authorList>
    </citation>
    <scope>NUCLEOTIDE SEQUENCE [LARGE SCALE GENOMIC DNA]</scope>
    <source>
        <strain evidence="1 2">CBS 109695</strain>
    </source>
</reference>
<gene>
    <name evidence="1" type="ORF">FIBSPDRAFT_876991</name>
</gene>
<keyword evidence="2" id="KW-1185">Reference proteome</keyword>
<dbReference type="EMBL" id="KV417811">
    <property type="protein sequence ID" value="KZP05937.1"/>
    <property type="molecule type" value="Genomic_DNA"/>
</dbReference>
<feature type="non-terminal residue" evidence="1">
    <location>
        <position position="1"/>
    </location>
</feature>
<sequence>MITVRYLEEMPACFLFALHTCNASLNKSKTTTSVSPCATISPQCNLSGIINTARRDRWCPALFHFP</sequence>
<accession>A0A167WCK3</accession>
<name>A0A167WCK3_9AGAM</name>
<dbReference type="AlphaFoldDB" id="A0A167WCK3"/>
<evidence type="ECO:0000313" key="2">
    <source>
        <dbReference type="Proteomes" id="UP000076532"/>
    </source>
</evidence>
<evidence type="ECO:0000313" key="1">
    <source>
        <dbReference type="EMBL" id="KZP05937.1"/>
    </source>
</evidence>
<organism evidence="1 2">
    <name type="scientific">Athelia psychrophila</name>
    <dbReference type="NCBI Taxonomy" id="1759441"/>
    <lineage>
        <taxon>Eukaryota</taxon>
        <taxon>Fungi</taxon>
        <taxon>Dikarya</taxon>
        <taxon>Basidiomycota</taxon>
        <taxon>Agaricomycotina</taxon>
        <taxon>Agaricomycetes</taxon>
        <taxon>Agaricomycetidae</taxon>
        <taxon>Atheliales</taxon>
        <taxon>Atheliaceae</taxon>
        <taxon>Athelia</taxon>
    </lineage>
</organism>
<feature type="non-terminal residue" evidence="1">
    <location>
        <position position="66"/>
    </location>
</feature>
<protein>
    <submittedName>
        <fullName evidence="1">Uncharacterized protein</fullName>
    </submittedName>
</protein>
<dbReference type="Proteomes" id="UP000076532">
    <property type="component" value="Unassembled WGS sequence"/>
</dbReference>